<feature type="region of interest" description="Disordered" evidence="1">
    <location>
        <begin position="1"/>
        <end position="20"/>
    </location>
</feature>
<dbReference type="Proteomes" id="UP000182413">
    <property type="component" value="Unassembled WGS sequence"/>
</dbReference>
<sequence length="97" mass="10810">METVQHTYQTSMPPEDAAPGSHWIDNAGNHHLCSLDGQWLIVGNLGYITTNSEPPETVPERPVICTSMYGGPPRVWITVRPNDETWAWQELALVPAE</sequence>
<dbReference type="AlphaFoldDB" id="A0A1G7MII7"/>
<dbReference type="RefSeq" id="WP_074681663.1">
    <property type="nucleotide sequence ID" value="NZ_CBCSET010000008.1"/>
</dbReference>
<protein>
    <submittedName>
        <fullName evidence="3">Uncharacterized protein</fullName>
    </submittedName>
</protein>
<evidence type="ECO:0000313" key="3">
    <source>
        <dbReference type="EMBL" id="SDF61585.1"/>
    </source>
</evidence>
<evidence type="ECO:0000313" key="4">
    <source>
        <dbReference type="Proteomes" id="UP000182413"/>
    </source>
</evidence>
<organism evidence="3 4">
    <name type="scientific">Ectopseudomonas alcaliphila</name>
    <dbReference type="NCBI Taxonomy" id="101564"/>
    <lineage>
        <taxon>Bacteria</taxon>
        <taxon>Pseudomonadati</taxon>
        <taxon>Pseudomonadota</taxon>
        <taxon>Gammaproteobacteria</taxon>
        <taxon>Pseudomonadales</taxon>
        <taxon>Pseudomonadaceae</taxon>
        <taxon>Ectopseudomonas</taxon>
    </lineage>
</organism>
<evidence type="ECO:0000313" key="2">
    <source>
        <dbReference type="EMBL" id="MDX5994954.1"/>
    </source>
</evidence>
<evidence type="ECO:0000313" key="5">
    <source>
        <dbReference type="Proteomes" id="UP001278050"/>
    </source>
</evidence>
<accession>A0A1G7MII7</accession>
<proteinExistence type="predicted"/>
<gene>
    <name evidence="3" type="ORF">SAMN05216575_10965</name>
    <name evidence="2" type="ORF">SIM71_23055</name>
</gene>
<keyword evidence="5" id="KW-1185">Reference proteome</keyword>
<name>A0A1G7MII7_9GAMM</name>
<dbReference type="Proteomes" id="UP001278050">
    <property type="component" value="Unassembled WGS sequence"/>
</dbReference>
<reference evidence="3 4" key="1">
    <citation type="submission" date="2016-10" db="EMBL/GenBank/DDBJ databases">
        <authorList>
            <person name="de Groot N.N."/>
        </authorList>
    </citation>
    <scope>NUCLEOTIDE SEQUENCE [LARGE SCALE GENOMIC DNA]</scope>
    <source>
        <strain evidence="3 4">JCM 10630</strain>
    </source>
</reference>
<evidence type="ECO:0000256" key="1">
    <source>
        <dbReference type="SAM" id="MobiDB-lite"/>
    </source>
</evidence>
<dbReference type="EMBL" id="JAWXXP010000001">
    <property type="protein sequence ID" value="MDX5994954.1"/>
    <property type="molecule type" value="Genomic_DNA"/>
</dbReference>
<feature type="compositionally biased region" description="Polar residues" evidence="1">
    <location>
        <begin position="1"/>
        <end position="12"/>
    </location>
</feature>
<dbReference type="EMBL" id="FNAE01000009">
    <property type="protein sequence ID" value="SDF61585.1"/>
    <property type="molecule type" value="Genomic_DNA"/>
</dbReference>
<reference evidence="2 5" key="2">
    <citation type="submission" date="2023-11" db="EMBL/GenBank/DDBJ databases">
        <title>MicrobeMod: A computational toolkit for identifying prokaryotic methylation and restriction-modification with nanopore sequencing.</title>
        <authorList>
            <person name="Crits-Christoph A."/>
            <person name="Kang S.C."/>
            <person name="Lee H."/>
            <person name="Ostrov N."/>
        </authorList>
    </citation>
    <scope>NUCLEOTIDE SEQUENCE [LARGE SCALE GENOMIC DNA]</scope>
    <source>
        <strain evidence="2 5">ATCC BAA-571</strain>
    </source>
</reference>